<dbReference type="GO" id="GO:0007140">
    <property type="term" value="P:male meiotic nuclear division"/>
    <property type="evidence" value="ECO:0007669"/>
    <property type="project" value="InterPro"/>
</dbReference>
<evidence type="ECO:0000313" key="3">
    <source>
        <dbReference type="Proteomes" id="UP000311919"/>
    </source>
</evidence>
<dbReference type="GO" id="GO:0043063">
    <property type="term" value="P:intercellular bridge organization"/>
    <property type="evidence" value="ECO:0007669"/>
    <property type="project" value="InterPro"/>
</dbReference>
<dbReference type="OrthoDB" id="194358at2759"/>
<dbReference type="InterPro" id="IPR039339">
    <property type="entry name" value="Tex14"/>
</dbReference>
<keyword evidence="2" id="KW-0808">Transferase</keyword>
<keyword evidence="3" id="KW-1185">Reference proteome</keyword>
<gene>
    <name evidence="2" type="ORF">EWB00_000188</name>
</gene>
<dbReference type="GO" id="GO:0000776">
    <property type="term" value="C:kinetochore"/>
    <property type="evidence" value="ECO:0007669"/>
    <property type="project" value="TreeGrafter"/>
</dbReference>
<sequence>KQWFGTFVLLNQLSSDKMQSMDLRSRTIMRNLVIRELEVMSCIHHPNIVNLLAIIYDSISQESCDRSIINPENFALVYERPCLGTMYEYIQRNQENTLSTLSALIISCQISEALIFLHSSGIIHCGVTPHAVYVYAEYKVKLGKFEYSQYIQTSNDSVNDGQYHSDDSLIHKSRLHHRHHEDYDFFDSSHKLPSILNLLLGIYCLPDNYLKDWLPLELYDSSKLAVSVERDRDQSNIISIDNIPPCSLRLCNHKWKPRYCEPIPHSYSISQMKPTSPVQYQILSDATDKEKSSNSSKSKLFSCLSTTNPDNAEIVSDSTQSINQNYPQSSISHEINCLPSPVRKITTQIGKQQYTKKQKRSWHKIFMHKKRTTSTKPIFHKKHHDETTWEVKLSNVNEIQKSVVTSSYSSDCFSDGIHQSIQPTNSVKQNVASTSKSQPYFTDWLKRRRYKLSSSNRSSPDVNIKFNNETGSTPMTRVDAILSKSPKYSFNLAENDKHRKACSLFTRFRLPKSEYVYFAAVPMLPEGVDVNPNLNSRKNPSSFRQTPLSYSSFKSPNIPLTSLSNDSNALTTCQDISGSNFSGGIRSIFSSWLDKSTNSKFDITTPMKPASHLTQLLSSSVDNPNVSGRIDLIRTSSLLARRQQNMRRIKIRQDLNASSPMNNLRSSKLSDIKSNPSVFINQRVNSLPIMKNTVKHSTGCNISMPNESAYRQLSFQSNVKKKSTDNCGSSGDTLKMNGRIKIPLKSLTNNCNDNLLSRDCILVEKQKNLESVDKSGPMLKEAVGPECHQKKNIENVELGQSLTSKSSEKSHLVQCESSCESIIPVPNESIGVQCSVMEVQHKKSYKTCDASAQTEANDSKNQYFSEISELYTTCDNQQSLSIYNSLSLNDEMMQTSPNEFYEFSHRISLNSLCDKDSSESLHNRTLCKQISNSMVEIHCPSNIQKPISSKLYRSASFHLERTKFINDRLMNERTMLQSNINLKSNISSWRNEIFHQTNQQSLKLSSSAKFEEKYYNFLNVPLTSTISSNELCPFHLYQYNGKTVVSDTLFSSRLCSERSPSSHSKRTPLSEIQSNNNCQLVCQVDNSLNNDSTLAISLTSLNSKENISSVES</sequence>
<dbReference type="SUPFAM" id="SSF56112">
    <property type="entry name" value="Protein kinase-like (PK-like)"/>
    <property type="match status" value="1"/>
</dbReference>
<dbReference type="InterPro" id="IPR011009">
    <property type="entry name" value="Kinase-like_dom_sf"/>
</dbReference>
<feature type="domain" description="Protein kinase" evidence="1">
    <location>
        <begin position="1"/>
        <end position="314"/>
    </location>
</feature>
<dbReference type="GO" id="GO:0005524">
    <property type="term" value="F:ATP binding"/>
    <property type="evidence" value="ECO:0007669"/>
    <property type="project" value="InterPro"/>
</dbReference>
<dbReference type="EMBL" id="SKCS01000106">
    <property type="protein sequence ID" value="TNN16739.1"/>
    <property type="molecule type" value="Genomic_DNA"/>
</dbReference>
<reference evidence="2 3" key="1">
    <citation type="submission" date="2019-03" db="EMBL/GenBank/DDBJ databases">
        <title>An improved genome assembly of the fluke Schistosoma japonicum.</title>
        <authorList>
            <person name="Hu W."/>
            <person name="Luo F."/>
            <person name="Yin M."/>
            <person name="Mo X."/>
            <person name="Sun C."/>
            <person name="Wu Q."/>
            <person name="Zhu B."/>
            <person name="Xiang M."/>
            <person name="Wang J."/>
            <person name="Wang Y."/>
            <person name="Zhang T."/>
            <person name="Xu B."/>
            <person name="Zheng H."/>
            <person name="Feng Z."/>
        </authorList>
    </citation>
    <scope>NUCLEOTIDE SEQUENCE [LARGE SCALE GENOMIC DNA]</scope>
    <source>
        <strain evidence="2">HuSjv2</strain>
        <tissue evidence="2">Worms</tissue>
    </source>
</reference>
<evidence type="ECO:0000259" key="1">
    <source>
        <dbReference type="PROSITE" id="PS50011"/>
    </source>
</evidence>
<dbReference type="GO" id="GO:0004672">
    <property type="term" value="F:protein kinase activity"/>
    <property type="evidence" value="ECO:0007669"/>
    <property type="project" value="InterPro"/>
</dbReference>
<dbReference type="PANTHER" id="PTHR23060:SF3">
    <property type="entry name" value="TESTIS EXPRESSED 14, INTERCELLULAR BRIDGE FORMING FACTOR"/>
    <property type="match status" value="1"/>
</dbReference>
<keyword evidence="2" id="KW-0418">Kinase</keyword>
<dbReference type="GO" id="GO:0030496">
    <property type="term" value="C:midbody"/>
    <property type="evidence" value="ECO:0007669"/>
    <property type="project" value="TreeGrafter"/>
</dbReference>
<dbReference type="GO" id="GO:0008608">
    <property type="term" value="P:attachment of spindle microtubules to kinetochore"/>
    <property type="evidence" value="ECO:0007669"/>
    <property type="project" value="InterPro"/>
</dbReference>
<dbReference type="Pfam" id="PF00069">
    <property type="entry name" value="Pkinase"/>
    <property type="match status" value="1"/>
</dbReference>
<dbReference type="AlphaFoldDB" id="A0A4Z2DJS6"/>
<dbReference type="SMART" id="SM00220">
    <property type="entry name" value="S_TKc"/>
    <property type="match status" value="1"/>
</dbReference>
<dbReference type="Gene3D" id="1.10.510.10">
    <property type="entry name" value="Transferase(Phosphotransferase) domain 1"/>
    <property type="match status" value="1"/>
</dbReference>
<dbReference type="PROSITE" id="PS50011">
    <property type="entry name" value="PROTEIN_KINASE_DOM"/>
    <property type="match status" value="1"/>
</dbReference>
<name>A0A4Z2DJS6_SCHJA</name>
<dbReference type="Proteomes" id="UP000311919">
    <property type="component" value="Unassembled WGS sequence"/>
</dbReference>
<evidence type="ECO:0000313" key="2">
    <source>
        <dbReference type="EMBL" id="TNN16739.1"/>
    </source>
</evidence>
<dbReference type="InterPro" id="IPR000719">
    <property type="entry name" value="Prot_kinase_dom"/>
</dbReference>
<feature type="non-terminal residue" evidence="2">
    <location>
        <position position="1"/>
    </location>
</feature>
<dbReference type="STRING" id="6182.A0A4Z2DJS6"/>
<dbReference type="GO" id="GO:0051306">
    <property type="term" value="P:mitotic sister chromatid separation"/>
    <property type="evidence" value="ECO:0007669"/>
    <property type="project" value="InterPro"/>
</dbReference>
<protein>
    <submittedName>
        <fullName evidence="2">Inactive serine/threonine-protein kinase TEX14</fullName>
    </submittedName>
</protein>
<proteinExistence type="predicted"/>
<dbReference type="PANTHER" id="PTHR23060">
    <property type="entry name" value="TESTIS EXPRESSED GENE 14"/>
    <property type="match status" value="1"/>
</dbReference>
<dbReference type="GO" id="GO:0007094">
    <property type="term" value="P:mitotic spindle assembly checkpoint signaling"/>
    <property type="evidence" value="ECO:0007669"/>
    <property type="project" value="InterPro"/>
</dbReference>
<accession>A0A4Z2DJS6</accession>
<dbReference type="GO" id="GO:0045171">
    <property type="term" value="C:intercellular bridge"/>
    <property type="evidence" value="ECO:0007669"/>
    <property type="project" value="TreeGrafter"/>
</dbReference>
<organism evidence="2 3">
    <name type="scientific">Schistosoma japonicum</name>
    <name type="common">Blood fluke</name>
    <dbReference type="NCBI Taxonomy" id="6182"/>
    <lineage>
        <taxon>Eukaryota</taxon>
        <taxon>Metazoa</taxon>
        <taxon>Spiralia</taxon>
        <taxon>Lophotrochozoa</taxon>
        <taxon>Platyhelminthes</taxon>
        <taxon>Trematoda</taxon>
        <taxon>Digenea</taxon>
        <taxon>Strigeidida</taxon>
        <taxon>Schistosomatoidea</taxon>
        <taxon>Schistosomatidae</taxon>
        <taxon>Schistosoma</taxon>
    </lineage>
</organism>
<comment type="caution">
    <text evidence="2">The sequence shown here is derived from an EMBL/GenBank/DDBJ whole genome shotgun (WGS) entry which is preliminary data.</text>
</comment>